<feature type="region of interest" description="Disordered" evidence="1">
    <location>
        <begin position="1"/>
        <end position="68"/>
    </location>
</feature>
<dbReference type="GO" id="GO:0055088">
    <property type="term" value="P:lipid homeostasis"/>
    <property type="evidence" value="ECO:0007669"/>
    <property type="project" value="InterPro"/>
</dbReference>
<feature type="compositionally biased region" description="Basic residues" evidence="1">
    <location>
        <begin position="380"/>
        <end position="389"/>
    </location>
</feature>
<dbReference type="SMART" id="SM01042">
    <property type="entry name" value="Brr6_like_C_C"/>
    <property type="match status" value="1"/>
</dbReference>
<keyword evidence="2" id="KW-0812">Transmembrane</keyword>
<dbReference type="Proteomes" id="UP000761534">
    <property type="component" value="Unassembled WGS sequence"/>
</dbReference>
<dbReference type="Pfam" id="PF10104">
    <property type="entry name" value="Brr6_like_C_C"/>
    <property type="match status" value="1"/>
</dbReference>
<accession>A0A642V6H3</accession>
<organism evidence="4 5">
    <name type="scientific">Trichomonascus ciferrii</name>
    <dbReference type="NCBI Taxonomy" id="44093"/>
    <lineage>
        <taxon>Eukaryota</taxon>
        <taxon>Fungi</taxon>
        <taxon>Dikarya</taxon>
        <taxon>Ascomycota</taxon>
        <taxon>Saccharomycotina</taxon>
        <taxon>Dipodascomycetes</taxon>
        <taxon>Dipodascales</taxon>
        <taxon>Trichomonascaceae</taxon>
        <taxon>Trichomonascus</taxon>
        <taxon>Trichomonascus ciferrii complex</taxon>
    </lineage>
</organism>
<dbReference type="VEuPathDB" id="FungiDB:TRICI_002548"/>
<dbReference type="PANTHER" id="PTHR28136">
    <property type="entry name" value="NUCLEUS EXPORT PROTEIN BRR6"/>
    <property type="match status" value="1"/>
</dbReference>
<feature type="compositionally biased region" description="Polar residues" evidence="1">
    <location>
        <begin position="16"/>
        <end position="28"/>
    </location>
</feature>
<keyword evidence="2" id="KW-1133">Transmembrane helix</keyword>
<protein>
    <recommendedName>
        <fullName evidence="3">Brl1/Brr6 domain-containing protein</fullName>
    </recommendedName>
</protein>
<dbReference type="GO" id="GO:0031965">
    <property type="term" value="C:nuclear membrane"/>
    <property type="evidence" value="ECO:0007669"/>
    <property type="project" value="InterPro"/>
</dbReference>
<name>A0A642V6H3_9ASCO</name>
<evidence type="ECO:0000256" key="2">
    <source>
        <dbReference type="SAM" id="Phobius"/>
    </source>
</evidence>
<proteinExistence type="predicted"/>
<feature type="domain" description="Brl1/Brr6" evidence="3">
    <location>
        <begin position="230"/>
        <end position="363"/>
    </location>
</feature>
<keyword evidence="5" id="KW-1185">Reference proteome</keyword>
<gene>
    <name evidence="4" type="ORF">TRICI_002548</name>
</gene>
<evidence type="ECO:0000259" key="3">
    <source>
        <dbReference type="SMART" id="SM01042"/>
    </source>
</evidence>
<evidence type="ECO:0000313" key="4">
    <source>
        <dbReference type="EMBL" id="KAA8915301.1"/>
    </source>
</evidence>
<feature type="compositionally biased region" description="Polar residues" evidence="1">
    <location>
        <begin position="395"/>
        <end position="409"/>
    </location>
</feature>
<dbReference type="AlphaFoldDB" id="A0A642V6H3"/>
<feature type="transmembrane region" description="Helical" evidence="2">
    <location>
        <begin position="341"/>
        <end position="361"/>
    </location>
</feature>
<reference evidence="4" key="1">
    <citation type="journal article" date="2019" name="G3 (Bethesda)">
        <title>Genome Assemblies of Two Rare Opportunistic Yeast Pathogens: Diutina rugosa (syn. Candida rugosa) and Trichomonascus ciferrii (syn. Candida ciferrii).</title>
        <authorList>
            <person name="Mixao V."/>
            <person name="Saus E."/>
            <person name="Hansen A.P."/>
            <person name="Lass-Florl C."/>
            <person name="Gabaldon T."/>
        </authorList>
    </citation>
    <scope>NUCLEOTIDE SEQUENCE</scope>
    <source>
        <strain evidence="4">CBS 4856</strain>
    </source>
</reference>
<evidence type="ECO:0000313" key="5">
    <source>
        <dbReference type="Proteomes" id="UP000761534"/>
    </source>
</evidence>
<feature type="region of interest" description="Disordered" evidence="1">
    <location>
        <begin position="368"/>
        <end position="419"/>
    </location>
</feature>
<dbReference type="InterPro" id="IPR040202">
    <property type="entry name" value="Brl1/Brr6"/>
</dbReference>
<comment type="caution">
    <text evidence="4">The sequence shown here is derived from an EMBL/GenBank/DDBJ whole genome shotgun (WGS) entry which is preliminary data.</text>
</comment>
<dbReference type="OrthoDB" id="5961at2759"/>
<dbReference type="InterPro" id="IPR018767">
    <property type="entry name" value="Brl1/Brr6_dom"/>
</dbReference>
<keyword evidence="2" id="KW-0472">Membrane</keyword>
<dbReference type="GO" id="GO:0006998">
    <property type="term" value="P:nuclear envelope organization"/>
    <property type="evidence" value="ECO:0007669"/>
    <property type="project" value="InterPro"/>
</dbReference>
<dbReference type="PANTHER" id="PTHR28136:SF1">
    <property type="entry name" value="NUCLEUS EXPORT PROTEIN BRL1"/>
    <property type="match status" value="1"/>
</dbReference>
<sequence length="419" mass="47603">MARISAKSAVGHYSPVSESENSDYNSPGQPRHRLNNRSVVRRGPLMDVDINSVDSDDNSDYSPIGTLKTTSGRQLTRLEPKGYDTSNFKINLPLKNPAKQQFQGTPSPLKNSNRVDFAPTRSVVSYSKASSPSKLLGDASNLLSKNRTPPGSFYSDTPSKATNVPQQDEWIDEEEEEANHDANNVYDESMTDDQPSNQQVYYPRQYQQQQHDNYIPRYNVFWDPDTPSTVSAWVQIIFNVLVAGSILYFFYLFVSTIRHDIDMKVEEYSAEILAEMSVCSKEYINNNCMPGKRVPALEKMCNSWEKCMNRDPAVVGRAKVGAEAFGEIVEGFTKPISWKTIIFIVCFVGGTTLISNVSLMYTRRNLGGYRRQQQQERKQSPRKTPRKPKTPSPHQTPYYTPRSTRTGMPSSRRPRRRHV</sequence>
<evidence type="ECO:0000256" key="1">
    <source>
        <dbReference type="SAM" id="MobiDB-lite"/>
    </source>
</evidence>
<dbReference type="EMBL" id="SWFS01000178">
    <property type="protein sequence ID" value="KAA8915301.1"/>
    <property type="molecule type" value="Genomic_DNA"/>
</dbReference>
<feature type="transmembrane region" description="Helical" evidence="2">
    <location>
        <begin position="232"/>
        <end position="254"/>
    </location>
</feature>